<dbReference type="Pfam" id="PF07584">
    <property type="entry name" value="BatA"/>
    <property type="match status" value="1"/>
</dbReference>
<dbReference type="InterPro" id="IPR029062">
    <property type="entry name" value="Class_I_gatase-like"/>
</dbReference>
<dbReference type="InterPro" id="IPR025297">
    <property type="entry name" value="DUF4159"/>
</dbReference>
<feature type="transmembrane region" description="Helical" evidence="1">
    <location>
        <begin position="664"/>
        <end position="682"/>
    </location>
</feature>
<evidence type="ECO:0008006" key="5">
    <source>
        <dbReference type="Google" id="ProtNLM"/>
    </source>
</evidence>
<feature type="domain" description="Aerotolerance regulator N-terminal" evidence="2">
    <location>
        <begin position="6"/>
        <end position="80"/>
    </location>
</feature>
<dbReference type="EMBL" id="LR743504">
    <property type="protein sequence ID" value="CAA2103619.1"/>
    <property type="molecule type" value="Genomic_DNA"/>
</dbReference>
<reference evidence="4" key="1">
    <citation type="submission" date="2019-12" db="EMBL/GenBank/DDBJ databases">
        <authorList>
            <person name="Cremers G."/>
        </authorList>
    </citation>
    <scope>NUCLEOTIDE SEQUENCE</scope>
    <source>
        <strain evidence="4">Mbul1</strain>
    </source>
</reference>
<keyword evidence="1" id="KW-1133">Transmembrane helix</keyword>
<feature type="transmembrane region" description="Helical" evidence="1">
    <location>
        <begin position="6"/>
        <end position="27"/>
    </location>
</feature>
<dbReference type="PANTHER" id="PTHR37464:SF1">
    <property type="entry name" value="BLL2463 PROTEIN"/>
    <property type="match status" value="1"/>
</dbReference>
<protein>
    <recommendedName>
        <fullName evidence="5">Aerotolerance regulator N-terminal domain-containing protein</fullName>
    </recommendedName>
</protein>
<dbReference type="Gene3D" id="3.40.50.880">
    <property type="match status" value="1"/>
</dbReference>
<proteinExistence type="predicted"/>
<dbReference type="Gene3D" id="3.40.50.12140">
    <property type="entry name" value="Domain of unknown function DUF4159"/>
    <property type="match status" value="1"/>
</dbReference>
<dbReference type="CDD" id="cd03143">
    <property type="entry name" value="A4_beta-galactosidase_middle_domain"/>
    <property type="match status" value="1"/>
</dbReference>
<feature type="domain" description="DUF4159" evidence="3">
    <location>
        <begin position="704"/>
        <end position="921"/>
    </location>
</feature>
<gene>
    <name evidence="4" type="ORF">MBUL_02287</name>
</gene>
<evidence type="ECO:0000259" key="3">
    <source>
        <dbReference type="Pfam" id="PF13709"/>
    </source>
</evidence>
<name>A0A679IVB8_9HYPH</name>
<dbReference type="PANTHER" id="PTHR37464">
    <property type="entry name" value="BLL2463 PROTEIN"/>
    <property type="match status" value="1"/>
</dbReference>
<organism evidence="4">
    <name type="scientific">Methylobacterium bullatum</name>
    <dbReference type="NCBI Taxonomy" id="570505"/>
    <lineage>
        <taxon>Bacteria</taxon>
        <taxon>Pseudomonadati</taxon>
        <taxon>Pseudomonadota</taxon>
        <taxon>Alphaproteobacteria</taxon>
        <taxon>Hyphomicrobiales</taxon>
        <taxon>Methylobacteriaceae</taxon>
        <taxon>Methylobacterium</taxon>
    </lineage>
</organism>
<dbReference type="InterPro" id="IPR011933">
    <property type="entry name" value="Double_TM_dom"/>
</dbReference>
<sequence>MFGLPLTFAAPLALAALIALPALWYLLRVTPPRPQRIEFPPLRIMADLLAKRETPARTPPWLLILRMIAAACLILAVSGPVWNPSGTGATSGRTPLIVMIDNGFSAAHDWRERMRAATDEVEAASRDGRPVAVVALADAPAALEAKTPAAALDRLRAVAPRSHLPQRDVHLTAIGAFLDRHPAVAVVWITDGVAGVASDAFGKGLSDALNKAGARLTILRADRPPALALTAAESGGKLSAHVLRASANGRDAGLVRALDQKGLPLAEHDFRFADGATETEVTFELPVELRNGISRLEIAAERSAGAVTLMDERGKRRRVGLVFGGTNDQAQPLLAPTYYLSRALTPFADVQEARGAKGVAESVGQLLDNQVSVLVLADVGALDEATMRRVASFVNEGGLLLRFAGPRLAAGNDTLVPVRLRRGGRTLGGTLSWDSPRTLATFAPESPFAGLVPPADIGVRRQILAEPDGDLPGRTWASLQDGTPIVTAEKRGKGQIVLFHVTADTTWSNLPLSGLFIDMLRRVVALSGSASPNGGEGSTRPAAAVLAPRLTLDGFGALGSPPAGATAVPDDYGERSSLEHPAGFYGPADGGVAVNALRPDDRLKPLDLSAFTDARTGSLTGGDTLDLRATLFTVALMLLILDTLAGLWLGGLFNRSRGGLLGRFAGRAAAVLIVAGIGIMGAPRGAHAQEGARPNTFDSALATRLAYVVTGDEATDTASRAGLNGLTQMLASRTALEPGDPIGIDPGKDELAFYPIIYWPIVASRPQPSEAAIRRIDAFMRNGGTVLFDTRDALTARPGGPPTPEGAYLRKMLSTLEVPELEPVPADHVLTKAFYLVDNFPGRYATGQTWVETLPPAGDGAERRPARAGDGVSPIVITGNDLAAAWAVGKRGEALYPIVGGDQRQREMSFRGGINLVIYTLTGNYKADQVHVPALLERLGQ</sequence>
<evidence type="ECO:0000313" key="4">
    <source>
        <dbReference type="EMBL" id="CAA2103619.1"/>
    </source>
</evidence>
<feature type="transmembrane region" description="Helical" evidence="1">
    <location>
        <begin position="61"/>
        <end position="82"/>
    </location>
</feature>
<keyword evidence="1" id="KW-0812">Transmembrane</keyword>
<dbReference type="NCBIfam" id="TIGR02226">
    <property type="entry name" value="two_anch"/>
    <property type="match status" value="1"/>
</dbReference>
<evidence type="ECO:0000256" key="1">
    <source>
        <dbReference type="SAM" id="Phobius"/>
    </source>
</evidence>
<feature type="transmembrane region" description="Helical" evidence="1">
    <location>
        <begin position="629"/>
        <end position="652"/>
    </location>
</feature>
<dbReference type="SUPFAM" id="SSF52317">
    <property type="entry name" value="Class I glutamine amidotransferase-like"/>
    <property type="match status" value="1"/>
</dbReference>
<dbReference type="AlphaFoldDB" id="A0A679IVB8"/>
<dbReference type="InterPro" id="IPR024163">
    <property type="entry name" value="Aerotolerance_reg_N"/>
</dbReference>
<evidence type="ECO:0000259" key="2">
    <source>
        <dbReference type="Pfam" id="PF07584"/>
    </source>
</evidence>
<keyword evidence="1" id="KW-0472">Membrane</keyword>
<dbReference type="Pfam" id="PF13709">
    <property type="entry name" value="DUF4159"/>
    <property type="match status" value="1"/>
</dbReference>
<accession>A0A679IVB8</accession>